<gene>
    <name evidence="1" type="ORF">CEXT_748981</name>
</gene>
<evidence type="ECO:0000313" key="2">
    <source>
        <dbReference type="Proteomes" id="UP001054945"/>
    </source>
</evidence>
<dbReference type="EMBL" id="BPLR01017275">
    <property type="protein sequence ID" value="GIY89958.1"/>
    <property type="molecule type" value="Genomic_DNA"/>
</dbReference>
<dbReference type="AlphaFoldDB" id="A0AAV4X825"/>
<accession>A0AAV4X825</accession>
<keyword evidence="2" id="KW-1185">Reference proteome</keyword>
<sequence>MTNQFNPLDLNPKNLQIPRSFEKSNSSNCQRLFRINQKIISSNGLQVAGYFLKYFYGSKPESACARKMSRVLKRHLAPCRDEIRRSSGECKEYFLFLFLHARIKYGPKWFEISKISWGGQHSS</sequence>
<dbReference type="Proteomes" id="UP001054945">
    <property type="component" value="Unassembled WGS sequence"/>
</dbReference>
<comment type="caution">
    <text evidence="1">The sequence shown here is derived from an EMBL/GenBank/DDBJ whole genome shotgun (WGS) entry which is preliminary data.</text>
</comment>
<proteinExistence type="predicted"/>
<reference evidence="1 2" key="1">
    <citation type="submission" date="2021-06" db="EMBL/GenBank/DDBJ databases">
        <title>Caerostris extrusa draft genome.</title>
        <authorList>
            <person name="Kono N."/>
            <person name="Arakawa K."/>
        </authorList>
    </citation>
    <scope>NUCLEOTIDE SEQUENCE [LARGE SCALE GENOMIC DNA]</scope>
</reference>
<organism evidence="1 2">
    <name type="scientific">Caerostris extrusa</name>
    <name type="common">Bark spider</name>
    <name type="synonym">Caerostris bankana</name>
    <dbReference type="NCBI Taxonomy" id="172846"/>
    <lineage>
        <taxon>Eukaryota</taxon>
        <taxon>Metazoa</taxon>
        <taxon>Ecdysozoa</taxon>
        <taxon>Arthropoda</taxon>
        <taxon>Chelicerata</taxon>
        <taxon>Arachnida</taxon>
        <taxon>Araneae</taxon>
        <taxon>Araneomorphae</taxon>
        <taxon>Entelegynae</taxon>
        <taxon>Araneoidea</taxon>
        <taxon>Araneidae</taxon>
        <taxon>Caerostris</taxon>
    </lineage>
</organism>
<evidence type="ECO:0000313" key="1">
    <source>
        <dbReference type="EMBL" id="GIY89958.1"/>
    </source>
</evidence>
<name>A0AAV4X825_CAEEX</name>
<protein>
    <submittedName>
        <fullName evidence="1">Uncharacterized protein</fullName>
    </submittedName>
</protein>